<comment type="caution">
    <text evidence="4">The sequence shown here is derived from an EMBL/GenBank/DDBJ whole genome shotgun (WGS) entry which is preliminary data.</text>
</comment>
<dbReference type="Pfam" id="PF19273">
    <property type="entry name" value="Exportin-5"/>
    <property type="match status" value="1"/>
</dbReference>
<evidence type="ECO:0000313" key="4">
    <source>
        <dbReference type="EMBL" id="CAB9497313.1"/>
    </source>
</evidence>
<dbReference type="EMBL" id="CAICTM010000017">
    <property type="protein sequence ID" value="CAB9497313.1"/>
    <property type="molecule type" value="Genomic_DNA"/>
</dbReference>
<evidence type="ECO:0000313" key="5">
    <source>
        <dbReference type="Proteomes" id="UP001153069"/>
    </source>
</evidence>
<dbReference type="Gene3D" id="1.25.10.10">
    <property type="entry name" value="Leucine-rich Repeat Variant"/>
    <property type="match status" value="1"/>
</dbReference>
<keyword evidence="5" id="KW-1185">Reference proteome</keyword>
<proteinExistence type="predicted"/>
<organism evidence="4 5">
    <name type="scientific">Seminavis robusta</name>
    <dbReference type="NCBI Taxonomy" id="568900"/>
    <lineage>
        <taxon>Eukaryota</taxon>
        <taxon>Sar</taxon>
        <taxon>Stramenopiles</taxon>
        <taxon>Ochrophyta</taxon>
        <taxon>Bacillariophyta</taxon>
        <taxon>Bacillariophyceae</taxon>
        <taxon>Bacillariophycidae</taxon>
        <taxon>Naviculales</taxon>
        <taxon>Naviculaceae</taxon>
        <taxon>Seminavis</taxon>
    </lineage>
</organism>
<reference evidence="4" key="1">
    <citation type="submission" date="2020-06" db="EMBL/GenBank/DDBJ databases">
        <authorList>
            <consortium name="Plant Systems Biology data submission"/>
        </authorList>
    </citation>
    <scope>NUCLEOTIDE SEQUENCE</scope>
    <source>
        <strain evidence="4">D6</strain>
    </source>
</reference>
<dbReference type="GO" id="GO:0005049">
    <property type="term" value="F:nuclear export signal receptor activity"/>
    <property type="evidence" value="ECO:0007669"/>
    <property type="project" value="InterPro"/>
</dbReference>
<dbReference type="InterPro" id="IPR013598">
    <property type="entry name" value="Exportin-1/Importin-b-like"/>
</dbReference>
<dbReference type="Proteomes" id="UP001153069">
    <property type="component" value="Unassembled WGS sequence"/>
</dbReference>
<dbReference type="GO" id="GO:0005737">
    <property type="term" value="C:cytoplasm"/>
    <property type="evidence" value="ECO:0007669"/>
    <property type="project" value="TreeGrafter"/>
</dbReference>
<dbReference type="InterPro" id="IPR045478">
    <property type="entry name" value="Exportin-5_C"/>
</dbReference>
<dbReference type="Pfam" id="PF08389">
    <property type="entry name" value="Xpo1"/>
    <property type="match status" value="1"/>
</dbReference>
<evidence type="ECO:0000259" key="3">
    <source>
        <dbReference type="Pfam" id="PF19273"/>
    </source>
</evidence>
<feature type="domain" description="Exportin-5 C-terminal" evidence="3">
    <location>
        <begin position="407"/>
        <end position="1321"/>
    </location>
</feature>
<protein>
    <submittedName>
        <fullName evidence="4">Exportin 1-like protein</fullName>
    </submittedName>
</protein>
<feature type="region of interest" description="Disordered" evidence="1">
    <location>
        <begin position="1440"/>
        <end position="1481"/>
    </location>
</feature>
<dbReference type="GO" id="GO:0006611">
    <property type="term" value="P:protein export from nucleus"/>
    <property type="evidence" value="ECO:0007669"/>
    <property type="project" value="InterPro"/>
</dbReference>
<dbReference type="InterPro" id="IPR045065">
    <property type="entry name" value="XPO1/5"/>
</dbReference>
<evidence type="ECO:0000256" key="1">
    <source>
        <dbReference type="SAM" id="MobiDB-lite"/>
    </source>
</evidence>
<feature type="compositionally biased region" description="Basic and acidic residues" evidence="1">
    <location>
        <begin position="1453"/>
        <end position="1468"/>
    </location>
</feature>
<dbReference type="InterPro" id="IPR016024">
    <property type="entry name" value="ARM-type_fold"/>
</dbReference>
<dbReference type="GO" id="GO:0006405">
    <property type="term" value="P:RNA export from nucleus"/>
    <property type="evidence" value="ECO:0007669"/>
    <property type="project" value="TreeGrafter"/>
</dbReference>
<name>A0A9N8D6H7_9STRA</name>
<evidence type="ECO:0000259" key="2">
    <source>
        <dbReference type="Pfam" id="PF08389"/>
    </source>
</evidence>
<dbReference type="PANTHER" id="PTHR11223">
    <property type="entry name" value="EXPORTIN 1/5"/>
    <property type="match status" value="1"/>
</dbReference>
<feature type="region of interest" description="Disordered" evidence="1">
    <location>
        <begin position="1185"/>
        <end position="1211"/>
    </location>
</feature>
<feature type="domain" description="Exportin-1/Importin-beta-like" evidence="2">
    <location>
        <begin position="116"/>
        <end position="238"/>
    </location>
</feature>
<dbReference type="PANTHER" id="PTHR11223:SF3">
    <property type="entry name" value="EXPORTIN-5"/>
    <property type="match status" value="1"/>
</dbReference>
<gene>
    <name evidence="4" type="ORF">SEMRO_17_G012640.1</name>
</gene>
<dbReference type="GO" id="GO:0005634">
    <property type="term" value="C:nucleus"/>
    <property type="evidence" value="ECO:0007669"/>
    <property type="project" value="TreeGrafter"/>
</dbReference>
<dbReference type="OrthoDB" id="2215036at2759"/>
<sequence>MDGNQQQTILRAIAVSSLNLYPQEQSNALKVLEELKRFDGRIALCISWLTQERHVFGEHDITVPTKLLLLEILHNFLRTGGYTQCDPNDRLTLRQAVLGTAKQYAPSSPAVAETRILGNKLASLLAGLVVRDFPQRWTGFVNEVLSPMRQGGLWYNEPGAEAATQTGVRICLECLKLVAEDCTDSDFNAKISTTRRNDILTGLNEVSSEILPLFFHILEHVSFLNQTNATLHSMRTYLLSNNRGFSSMNQEEALAYQTQLNLQNQTGKLLADTLETMKYFCRSMPLDWMLGGSSSTDSTKGGATTATTNGNHHQIDFIAALLHLLRERTENVQILALECLEQLTLRGKLTFHQWFRLISELPAAIGEANRLFQTESIEHLQVEQALKSGSGQVTPLNSSDTLTLQLDFHRGLARLLASLLSSYISHINNDKQILGCNGDHYDKLHAYLRLVVDMLHHPSGRIVSEQTNAWVSLLRDPQVVKAKILRPFTQEILSCFMDPMIRIRWDDVENQIHPQTSLMEASWDDVEEYDSWMADFRSKASLLYRFLANNDPRVASSTVSARVIQILQAHGNGEPVNNVDPSNNHQLTPKSDAVMQLEALCQPTDNILSGLPEWSLADDSRVSDRERAEIRASTRASLAKLAQALVSWNPTFLWLKFRRATLLEAQKHFWKYDPSTLLPAIESLFRYLSDPDDWRGLDASATANANNNLSDEVIGLRKKSGVALVSIARTVPHHLVPWLSQLSQATGSLLSSQKLMPVNHMHLYEFLSCVATAVEDPTARSAFIADVLSNSVNALESPEVQERISNVQNFLTSMGVVGAAQYPESVTDATNVKRISKSYHDMFNAINQLMSVGKRCNEAARKRIASGGALPGTNGSGDITLHSFPDEGPVSLRDLAVNDPFAPLWPRFASSVVKLLNVILGTWHPEQQAALLPNRLQRYAFAISDDEAFLMRNHDKHSGGVFGEGGTAGSVVAGTDRRDNNLVPKWSGWFNEIRHTMFQILGLLSASRVIYAPEMTDMFPHITAVLVNPMNLRSMEHRHMNHFIKHFVELLLLSCPASLYSTHLAPILGPFIEHMLDRLGKTWAPVLGGQGSQVPTKALGSADCQSAAALAAQGGDNWFAAYYARAGLMVGDLDAISAEAAVEKGRVELTRNFCDMLQSCLALKGDWALVLAYQAKEEHALKHSNSFKMKKSGPKTRPASEGPVNVDGTPRSEAQMGLDARKLLRINAMSHFLFLENEAIAGNLTLAVIQCLAYPDAYTCRRVTKICHRIIETVAWAPQYTDLIGNRMFTQAVKNIVTEPKWMVGVEWDMINVVRDIYCRLVLGQALQPGGQGAGQQQNKLPHNINEFEQAKTVDRPLSGGGILTTPSNLPRHVLAALPGIDMNAIDQLEQNMNRKKSAKGQKDAMRDLLRAASDNLNRDTNGSGSAAGIFDRAVQEESLLHQNRRPGGIEALPEKLVTRSMLEKQNRPAEQPDGPPTLFA</sequence>
<dbReference type="SUPFAM" id="SSF48371">
    <property type="entry name" value="ARM repeat"/>
    <property type="match status" value="1"/>
</dbReference>
<dbReference type="GO" id="GO:0042565">
    <property type="term" value="C:RNA nuclear export complex"/>
    <property type="evidence" value="ECO:0007669"/>
    <property type="project" value="TreeGrafter"/>
</dbReference>
<dbReference type="GO" id="GO:0003723">
    <property type="term" value="F:RNA binding"/>
    <property type="evidence" value="ECO:0007669"/>
    <property type="project" value="TreeGrafter"/>
</dbReference>
<dbReference type="InterPro" id="IPR011989">
    <property type="entry name" value="ARM-like"/>
</dbReference>
<accession>A0A9N8D6H7</accession>